<gene>
    <name evidence="3" type="ORF">SAMN04490185_1788</name>
</gene>
<dbReference type="InterPro" id="IPR018003">
    <property type="entry name" value="Insecticidal_toxin/plasmid_vir"/>
</dbReference>
<dbReference type="RefSeq" id="WP_074873599.1">
    <property type="nucleotide sequence ID" value="NZ_FNTF01000002.1"/>
</dbReference>
<dbReference type="Pfam" id="PF03538">
    <property type="entry name" value="VRP1"/>
    <property type="match status" value="2"/>
</dbReference>
<evidence type="ECO:0000256" key="1">
    <source>
        <dbReference type="ARBA" id="ARBA00023026"/>
    </source>
</evidence>
<protein>
    <submittedName>
        <fullName evidence="3">Virulence plasmid A protein</fullName>
    </submittedName>
</protein>
<evidence type="ECO:0000256" key="2">
    <source>
        <dbReference type="SAM" id="MobiDB-lite"/>
    </source>
</evidence>
<dbReference type="Proteomes" id="UP000183114">
    <property type="component" value="Unassembled WGS sequence"/>
</dbReference>
<organism evidence="3 4">
    <name type="scientific">Pseudomonas frederiksbergensis</name>
    <dbReference type="NCBI Taxonomy" id="104087"/>
    <lineage>
        <taxon>Bacteria</taxon>
        <taxon>Pseudomonadati</taxon>
        <taxon>Pseudomonadota</taxon>
        <taxon>Gammaproteobacteria</taxon>
        <taxon>Pseudomonadales</taxon>
        <taxon>Pseudomonadaceae</taxon>
        <taxon>Pseudomonas</taxon>
    </lineage>
</organism>
<name>A0A1H4U4B5_9PSED</name>
<evidence type="ECO:0000313" key="3">
    <source>
        <dbReference type="EMBL" id="SEC63549.1"/>
    </source>
</evidence>
<feature type="compositionally biased region" description="Basic and acidic residues" evidence="2">
    <location>
        <begin position="197"/>
        <end position="208"/>
    </location>
</feature>
<keyword evidence="1" id="KW-0843">Virulence</keyword>
<feature type="region of interest" description="Disordered" evidence="2">
    <location>
        <begin position="170"/>
        <end position="208"/>
    </location>
</feature>
<evidence type="ECO:0000313" key="4">
    <source>
        <dbReference type="Proteomes" id="UP000183114"/>
    </source>
</evidence>
<feature type="compositionally biased region" description="Basic and acidic residues" evidence="2">
    <location>
        <begin position="170"/>
        <end position="190"/>
    </location>
</feature>
<reference evidence="3 4" key="1">
    <citation type="submission" date="2016-10" db="EMBL/GenBank/DDBJ databases">
        <authorList>
            <person name="de Groot N.N."/>
        </authorList>
    </citation>
    <scope>NUCLEOTIDE SEQUENCE [LARGE SCALE GENOMIC DNA]</scope>
    <source>
        <strain evidence="3 4">BS3655</strain>
    </source>
</reference>
<accession>A0A1H4U4B5</accession>
<dbReference type="AlphaFoldDB" id="A0A1H4U4B5"/>
<proteinExistence type="predicted"/>
<sequence length="1152" mass="129405">MEKYPLLQSLIKSLIKPLTPEKQTELEELFKDKLKFTSVFDITRLTENGFKEKVENEFKSKYAKPLVISSASLVKFYNDAKCLAAQISHLYREKQLSSGEPQHRWHPAGIRAVEKEGPTYTNLFKENWDDSCKIDSIASIDSPVAYLRALYLFAEQLEMSASQSKTEIAVKTEKEEKTETETETKTKTETETETETETDKKTKAKTPTDNRIRLKTRRPELAELVIDQHNTFTPQPMLKIVNDLLEKNIKEAMKYGPDKEKSTYELLALRSYPFALPYEISHHQCLLGLSGEKPSLGELNYRITTHLPLTQTVNFKYGQIRNSTPSVAQQLMSGLSPKQQDLLIEDLIATPSDNYWKKIYGTAKKNSLKDLDTFLKHTGLNAEQLEALLAQGKNSPRLSSNYPTPIALDGLYGARYVHGPSFSNIIDNMKVVAKEITATSYERLQRMQRMIRLQRWLDISFVELDTLIISAFNSSTPINHDMHLDTHTLRTLGVYRHLKRRYSINADEFAAVLYQLSPYAIGDQVSLFDRVFNQTRLFEKHLALDGRSFSTDDTDKASHTVLQHLSASLGLPLAEDSLLKVVKNTQKHLGSLKVALDTLSSIYRQARIARMFGISIADCTTLATLLGGESVTSCLTNPIDNIRTLKVTAREGNMSVEVVARFHLPGQFYHDYLPTLLPGSTLKTSTSWFANTDTVNAFSVLFPILPGSNKVATISINGIVTAAPNSVVSLAGCGIKVIHGNFDELIKRDASWVTLTRTELSGSDIVLPLFNTQLQQTEPLRPDPSNMLDVLMQLDWITNWLSESVYTIPKLKHLLLSTTNSNDHALQNMQQHLTKLKKDSDQHKITTAEINALSLPKLPEDSTWWSLMASTLLDANGLVKNFAPTITDDVPKKLVDVLQSVIAPLVLNIDAAENARLKDDCQKKLKDLLLLAHDRQLHLVEQLLQETCQLPMNSAKGVLVWANTSAYEILIATQDDANNESYLTKLSKTLPKVLRHAEAAVQLHLSRSALHLFLEHPDWLEPSDTTQKLTLTLSSLYLLDRFNHGMTTHQYPEENVLSYLKFANSEATTAEKNSLLAGLLNWTTEQVTVLTATLTHQQARTVKDLDWVMRCYTTCKATGLTTGSLLDATALNNNSTTDDWKKIGEAVMATSR</sequence>
<dbReference type="EMBL" id="FNTF01000002">
    <property type="protein sequence ID" value="SEC63549.1"/>
    <property type="molecule type" value="Genomic_DNA"/>
</dbReference>